<gene>
    <name evidence="2" type="ORF">ACAOBT_LOCUS7660</name>
</gene>
<proteinExistence type="predicted"/>
<keyword evidence="3" id="KW-1185">Reference proteome</keyword>
<comment type="caution">
    <text evidence="2">The sequence shown here is derived from an EMBL/GenBank/DDBJ whole genome shotgun (WGS) entry which is preliminary data.</text>
</comment>
<dbReference type="EMBL" id="CAKOFQ010006750">
    <property type="protein sequence ID" value="CAH1968037.1"/>
    <property type="molecule type" value="Genomic_DNA"/>
</dbReference>
<protein>
    <submittedName>
        <fullName evidence="2">Uncharacterized protein</fullName>
    </submittedName>
</protein>
<reference evidence="2" key="1">
    <citation type="submission" date="2022-03" db="EMBL/GenBank/DDBJ databases">
        <authorList>
            <person name="Sayadi A."/>
        </authorList>
    </citation>
    <scope>NUCLEOTIDE SEQUENCE</scope>
</reference>
<sequence length="467" mass="52593">MLDLLDPGQEHLIVLPECQSLGQGLPKVFVLQGRDQGQNRQKVLELLNQGLDQDLVLQKVLEHLDQDLVLQRVLEHLNQGLDQDLSLQRVLELLNQGLVLQRVLEILNQGLDQGLVLQRVLELLNQGLDQGLVLQRVQELLDPSQGHCLQRVLELLNQGLYLQRVLELLNQGLVLQRVLELLNQGLDQGLVLQRVLERLNQGQGLQRVQEHLNPSPDQGQVLQGMQEPQNLDQDQAPLKVQEPLDQGHQRVDQGPDQVLLKAAELQGPDQGPSLALDQDLALPEVVEPQGQDQGQDRQKVEGLLDQGLGRPDRGQVAEVEEDQGRVLGLLQVQKGPVPDQGQLQGQSRGHDPEVPLDQRPDLDHVLDPSQGLILGQGPVQGQEEKVEQNLREIGQFFQTRRTKEHLNLQLKRLWLVMMKRRVLPMKDKQEAQRRVKKNLQINKITIRTKGLTIEVAARNIPACQISI</sequence>
<dbReference type="Proteomes" id="UP001152888">
    <property type="component" value="Unassembled WGS sequence"/>
</dbReference>
<evidence type="ECO:0000313" key="3">
    <source>
        <dbReference type="Proteomes" id="UP001152888"/>
    </source>
</evidence>
<evidence type="ECO:0000256" key="1">
    <source>
        <dbReference type="SAM" id="MobiDB-lite"/>
    </source>
</evidence>
<feature type="compositionally biased region" description="Basic and acidic residues" evidence="1">
    <location>
        <begin position="348"/>
        <end position="357"/>
    </location>
</feature>
<accession>A0A9P0K8C6</accession>
<evidence type="ECO:0000313" key="2">
    <source>
        <dbReference type="EMBL" id="CAH1968037.1"/>
    </source>
</evidence>
<dbReference type="OrthoDB" id="21124at2759"/>
<name>A0A9P0K8C6_ACAOB</name>
<feature type="region of interest" description="Disordered" evidence="1">
    <location>
        <begin position="335"/>
        <end position="357"/>
    </location>
</feature>
<organism evidence="2 3">
    <name type="scientific">Acanthoscelides obtectus</name>
    <name type="common">Bean weevil</name>
    <name type="synonym">Bruchus obtectus</name>
    <dbReference type="NCBI Taxonomy" id="200917"/>
    <lineage>
        <taxon>Eukaryota</taxon>
        <taxon>Metazoa</taxon>
        <taxon>Ecdysozoa</taxon>
        <taxon>Arthropoda</taxon>
        <taxon>Hexapoda</taxon>
        <taxon>Insecta</taxon>
        <taxon>Pterygota</taxon>
        <taxon>Neoptera</taxon>
        <taxon>Endopterygota</taxon>
        <taxon>Coleoptera</taxon>
        <taxon>Polyphaga</taxon>
        <taxon>Cucujiformia</taxon>
        <taxon>Chrysomeloidea</taxon>
        <taxon>Chrysomelidae</taxon>
        <taxon>Bruchinae</taxon>
        <taxon>Bruchini</taxon>
        <taxon>Acanthoscelides</taxon>
    </lineage>
</organism>
<dbReference type="AlphaFoldDB" id="A0A9P0K8C6"/>